<evidence type="ECO:0000256" key="7">
    <source>
        <dbReference type="SAM" id="Phobius"/>
    </source>
</evidence>
<dbReference type="PANTHER" id="PTHR48022:SF4">
    <property type="entry name" value="MAJOR FACILITATOR SUPERFAMILY (MFS) PROFILE DOMAIN-CONTAINING PROTEIN-RELATED"/>
    <property type="match status" value="1"/>
</dbReference>
<dbReference type="Proteomes" id="UP001345013">
    <property type="component" value="Unassembled WGS sequence"/>
</dbReference>
<dbReference type="Gene3D" id="1.20.1250.20">
    <property type="entry name" value="MFS general substrate transporter like domains"/>
    <property type="match status" value="1"/>
</dbReference>
<feature type="transmembrane region" description="Helical" evidence="7">
    <location>
        <begin position="201"/>
        <end position="220"/>
    </location>
</feature>
<keyword evidence="4 7" id="KW-0812">Transmembrane</keyword>
<dbReference type="InterPro" id="IPR005828">
    <property type="entry name" value="MFS_sugar_transport-like"/>
</dbReference>
<dbReference type="PRINTS" id="PR00171">
    <property type="entry name" value="SUGRTRNSPORT"/>
</dbReference>
<organism evidence="9 10">
    <name type="scientific">Lithohypha guttulata</name>
    <dbReference type="NCBI Taxonomy" id="1690604"/>
    <lineage>
        <taxon>Eukaryota</taxon>
        <taxon>Fungi</taxon>
        <taxon>Dikarya</taxon>
        <taxon>Ascomycota</taxon>
        <taxon>Pezizomycotina</taxon>
        <taxon>Eurotiomycetes</taxon>
        <taxon>Chaetothyriomycetidae</taxon>
        <taxon>Chaetothyriales</taxon>
        <taxon>Trichomeriaceae</taxon>
        <taxon>Lithohypha</taxon>
    </lineage>
</organism>
<protein>
    <recommendedName>
        <fullName evidence="8">Major facilitator superfamily (MFS) profile domain-containing protein</fullName>
    </recommendedName>
</protein>
<comment type="similarity">
    <text evidence="2">Belongs to the major facilitator superfamily. Sugar transporter (TC 2.A.1.1) family.</text>
</comment>
<evidence type="ECO:0000256" key="2">
    <source>
        <dbReference type="ARBA" id="ARBA00010992"/>
    </source>
</evidence>
<evidence type="ECO:0000256" key="5">
    <source>
        <dbReference type="ARBA" id="ARBA00022989"/>
    </source>
</evidence>
<dbReference type="EMBL" id="JAVRRG010000003">
    <property type="protein sequence ID" value="KAK5102158.1"/>
    <property type="molecule type" value="Genomic_DNA"/>
</dbReference>
<evidence type="ECO:0000256" key="4">
    <source>
        <dbReference type="ARBA" id="ARBA00022692"/>
    </source>
</evidence>
<evidence type="ECO:0000256" key="1">
    <source>
        <dbReference type="ARBA" id="ARBA00004141"/>
    </source>
</evidence>
<feature type="transmembrane region" description="Helical" evidence="7">
    <location>
        <begin position="68"/>
        <end position="90"/>
    </location>
</feature>
<accession>A0ABR0KNN6</accession>
<sequence>MAEIIAGIDAEINATEGVTWKELLLPVNRYRVFLVISLQIGVQLTGNTSLAYYAPQVFQTVGAGDSKLLISGFFGIVKVVGCLIFLVFLVERVGRKGALLGGAGFMGTMMLIVAVLTATHPPAPDATHVSPAGAAAITMIYLEAAAYNMSFGPVSWLYQSEIFPNRIRELALAIGTSTQWLFNFVFSQATPHAVDNLGWKTFLMFCIFNYALVVYVWFFIKETKGKSLEDMEAVFGSGYTQATPAQVEAAEHKMAETHNKEISSSHVESSRP</sequence>
<evidence type="ECO:0000313" key="9">
    <source>
        <dbReference type="EMBL" id="KAK5102158.1"/>
    </source>
</evidence>
<dbReference type="InterPro" id="IPR005829">
    <property type="entry name" value="Sugar_transporter_CS"/>
</dbReference>
<dbReference type="SUPFAM" id="SSF103473">
    <property type="entry name" value="MFS general substrate transporter"/>
    <property type="match status" value="1"/>
</dbReference>
<feature type="transmembrane region" description="Helical" evidence="7">
    <location>
        <begin position="170"/>
        <end position="189"/>
    </location>
</feature>
<dbReference type="InterPro" id="IPR036259">
    <property type="entry name" value="MFS_trans_sf"/>
</dbReference>
<evidence type="ECO:0000313" key="10">
    <source>
        <dbReference type="Proteomes" id="UP001345013"/>
    </source>
</evidence>
<keyword evidence="3" id="KW-0813">Transport</keyword>
<reference evidence="9 10" key="1">
    <citation type="submission" date="2023-08" db="EMBL/GenBank/DDBJ databases">
        <title>Black Yeasts Isolated from many extreme environments.</title>
        <authorList>
            <person name="Coleine C."/>
            <person name="Stajich J.E."/>
            <person name="Selbmann L."/>
        </authorList>
    </citation>
    <scope>NUCLEOTIDE SEQUENCE [LARGE SCALE GENOMIC DNA]</scope>
    <source>
        <strain evidence="9 10">CCFEE 5885</strain>
    </source>
</reference>
<feature type="transmembrane region" description="Helical" evidence="7">
    <location>
        <begin position="97"/>
        <end position="120"/>
    </location>
</feature>
<gene>
    <name evidence="9" type="ORF">LTR24_000389</name>
</gene>
<keyword evidence="5 7" id="KW-1133">Transmembrane helix</keyword>
<comment type="subcellular location">
    <subcellularLocation>
        <location evidence="1">Membrane</location>
        <topology evidence="1">Multi-pass membrane protein</topology>
    </subcellularLocation>
</comment>
<dbReference type="PROSITE" id="PS50850">
    <property type="entry name" value="MFS"/>
    <property type="match status" value="1"/>
</dbReference>
<feature type="transmembrane region" description="Helical" evidence="7">
    <location>
        <begin position="132"/>
        <end position="158"/>
    </location>
</feature>
<name>A0ABR0KNN6_9EURO</name>
<evidence type="ECO:0000256" key="6">
    <source>
        <dbReference type="ARBA" id="ARBA00023136"/>
    </source>
</evidence>
<dbReference type="PANTHER" id="PTHR48022">
    <property type="entry name" value="PLASTIDIC GLUCOSE TRANSPORTER 4"/>
    <property type="match status" value="1"/>
</dbReference>
<evidence type="ECO:0000256" key="3">
    <source>
        <dbReference type="ARBA" id="ARBA00022448"/>
    </source>
</evidence>
<keyword evidence="10" id="KW-1185">Reference proteome</keyword>
<dbReference type="InterPro" id="IPR050360">
    <property type="entry name" value="MFS_Sugar_Transporters"/>
</dbReference>
<evidence type="ECO:0000259" key="8">
    <source>
        <dbReference type="PROSITE" id="PS50850"/>
    </source>
</evidence>
<comment type="caution">
    <text evidence="9">The sequence shown here is derived from an EMBL/GenBank/DDBJ whole genome shotgun (WGS) entry which is preliminary data.</text>
</comment>
<proteinExistence type="inferred from homology"/>
<keyword evidence="6 7" id="KW-0472">Membrane</keyword>
<feature type="transmembrane region" description="Helical" evidence="7">
    <location>
        <begin position="32"/>
        <end position="53"/>
    </location>
</feature>
<dbReference type="PROSITE" id="PS00216">
    <property type="entry name" value="SUGAR_TRANSPORT_1"/>
    <property type="match status" value="1"/>
</dbReference>
<feature type="domain" description="Major facilitator superfamily (MFS) profile" evidence="8">
    <location>
        <begin position="1"/>
        <end position="224"/>
    </location>
</feature>
<dbReference type="InterPro" id="IPR020846">
    <property type="entry name" value="MFS_dom"/>
</dbReference>
<dbReference type="InterPro" id="IPR003663">
    <property type="entry name" value="Sugar/inositol_transpt"/>
</dbReference>
<dbReference type="Pfam" id="PF00083">
    <property type="entry name" value="Sugar_tr"/>
    <property type="match status" value="1"/>
</dbReference>